<name>A0A6A6SHM7_9PLEO</name>
<reference evidence="1" key="1">
    <citation type="journal article" date="2020" name="Stud. Mycol.">
        <title>101 Dothideomycetes genomes: a test case for predicting lifestyles and emergence of pathogens.</title>
        <authorList>
            <person name="Haridas S."/>
            <person name="Albert R."/>
            <person name="Binder M."/>
            <person name="Bloem J."/>
            <person name="Labutti K."/>
            <person name="Salamov A."/>
            <person name="Andreopoulos B."/>
            <person name="Baker S."/>
            <person name="Barry K."/>
            <person name="Bills G."/>
            <person name="Bluhm B."/>
            <person name="Cannon C."/>
            <person name="Castanera R."/>
            <person name="Culley D."/>
            <person name="Daum C."/>
            <person name="Ezra D."/>
            <person name="Gonzalez J."/>
            <person name="Henrissat B."/>
            <person name="Kuo A."/>
            <person name="Liang C."/>
            <person name="Lipzen A."/>
            <person name="Lutzoni F."/>
            <person name="Magnuson J."/>
            <person name="Mondo S."/>
            <person name="Nolan M."/>
            <person name="Ohm R."/>
            <person name="Pangilinan J."/>
            <person name="Park H.-J."/>
            <person name="Ramirez L."/>
            <person name="Alfaro M."/>
            <person name="Sun H."/>
            <person name="Tritt A."/>
            <person name="Yoshinaga Y."/>
            <person name="Zwiers L.-H."/>
            <person name="Turgeon B."/>
            <person name="Goodwin S."/>
            <person name="Spatafora J."/>
            <person name="Crous P."/>
            <person name="Grigoriev I."/>
        </authorList>
    </citation>
    <scope>NUCLEOTIDE SEQUENCE</scope>
    <source>
        <strain evidence="1">CBS 473.64</strain>
    </source>
</reference>
<dbReference type="EMBL" id="MU006776">
    <property type="protein sequence ID" value="KAF2646431.1"/>
    <property type="molecule type" value="Genomic_DNA"/>
</dbReference>
<dbReference type="Proteomes" id="UP000799753">
    <property type="component" value="Unassembled WGS sequence"/>
</dbReference>
<protein>
    <submittedName>
        <fullName evidence="1">Uncharacterized protein</fullName>
    </submittedName>
</protein>
<keyword evidence="2" id="KW-1185">Reference proteome</keyword>
<sequence>MQTGGRRVGVCKRRLLGRNCLEGSFRRSYAPAPPQKVTSTIVTVATRRPGHRINQRITSQPCHHRCFHRCFHPCFLPPTSSAHIMAQHFWC</sequence>
<accession>A0A6A6SHM7</accession>
<gene>
    <name evidence="1" type="ORF">P280DRAFT_10867</name>
</gene>
<evidence type="ECO:0000313" key="2">
    <source>
        <dbReference type="Proteomes" id="UP000799753"/>
    </source>
</evidence>
<proteinExistence type="predicted"/>
<evidence type="ECO:0000313" key="1">
    <source>
        <dbReference type="EMBL" id="KAF2646431.1"/>
    </source>
</evidence>
<dbReference type="AlphaFoldDB" id="A0A6A6SHM7"/>
<organism evidence="1 2">
    <name type="scientific">Massarina eburnea CBS 473.64</name>
    <dbReference type="NCBI Taxonomy" id="1395130"/>
    <lineage>
        <taxon>Eukaryota</taxon>
        <taxon>Fungi</taxon>
        <taxon>Dikarya</taxon>
        <taxon>Ascomycota</taxon>
        <taxon>Pezizomycotina</taxon>
        <taxon>Dothideomycetes</taxon>
        <taxon>Pleosporomycetidae</taxon>
        <taxon>Pleosporales</taxon>
        <taxon>Massarineae</taxon>
        <taxon>Massarinaceae</taxon>
        <taxon>Massarina</taxon>
    </lineage>
</organism>